<dbReference type="AlphaFoldDB" id="A0AAE0T481"/>
<dbReference type="Proteomes" id="UP001195483">
    <property type="component" value="Unassembled WGS sequence"/>
</dbReference>
<accession>A0AAE0T481</accession>
<reference evidence="2" key="3">
    <citation type="submission" date="2023-05" db="EMBL/GenBank/DDBJ databases">
        <authorList>
            <person name="Smith C.H."/>
        </authorList>
    </citation>
    <scope>NUCLEOTIDE SEQUENCE</scope>
    <source>
        <strain evidence="2">CHS0354</strain>
        <tissue evidence="2">Mantle</tissue>
    </source>
</reference>
<proteinExistence type="predicted"/>
<comment type="caution">
    <text evidence="2">The sequence shown here is derived from an EMBL/GenBank/DDBJ whole genome shotgun (WGS) entry which is preliminary data.</text>
</comment>
<evidence type="ECO:0008006" key="4">
    <source>
        <dbReference type="Google" id="ProtNLM"/>
    </source>
</evidence>
<keyword evidence="1" id="KW-0732">Signal</keyword>
<keyword evidence="3" id="KW-1185">Reference proteome</keyword>
<sequence>MDTQLTVTILLSLIKYVSGLKCMECLHLEHTYVQSNGSDHIYHILDGYRNPQCLSKNPLQYSNPSQQSLVRETVCTGVLNQPNTVQKCGYMSGEVNSFITSVQRAVKFTFYERNCFQVPKTMEDRCYTRKRLAEDMNYVFHRLYSLFGGFKVDSFDGSLCLCSSNLCDAVSGVYQTKCSFVTLIIHVILCCCFLKNRFG</sequence>
<feature type="chain" id="PRO_5042034828" description="Protein quiver" evidence="1">
    <location>
        <begin position="20"/>
        <end position="199"/>
    </location>
</feature>
<dbReference type="EMBL" id="JAEAOA010001808">
    <property type="protein sequence ID" value="KAK3603517.1"/>
    <property type="molecule type" value="Genomic_DNA"/>
</dbReference>
<reference evidence="2" key="2">
    <citation type="journal article" date="2021" name="Genome Biol. Evol.">
        <title>Developing a high-quality reference genome for a parasitic bivalve with doubly uniparental inheritance (Bivalvia: Unionida).</title>
        <authorList>
            <person name="Smith C.H."/>
        </authorList>
    </citation>
    <scope>NUCLEOTIDE SEQUENCE</scope>
    <source>
        <strain evidence="2">CHS0354</strain>
        <tissue evidence="2">Mantle</tissue>
    </source>
</reference>
<evidence type="ECO:0000313" key="3">
    <source>
        <dbReference type="Proteomes" id="UP001195483"/>
    </source>
</evidence>
<name>A0AAE0T481_9BIVA</name>
<evidence type="ECO:0000313" key="2">
    <source>
        <dbReference type="EMBL" id="KAK3603517.1"/>
    </source>
</evidence>
<reference evidence="2" key="1">
    <citation type="journal article" date="2021" name="Genome Biol. Evol.">
        <title>A High-Quality Reference Genome for a Parasitic Bivalve with Doubly Uniparental Inheritance (Bivalvia: Unionida).</title>
        <authorList>
            <person name="Smith C.H."/>
        </authorList>
    </citation>
    <scope>NUCLEOTIDE SEQUENCE</scope>
    <source>
        <strain evidence="2">CHS0354</strain>
    </source>
</reference>
<protein>
    <recommendedName>
        <fullName evidence="4">Protein quiver</fullName>
    </recommendedName>
</protein>
<gene>
    <name evidence="2" type="ORF">CHS0354_030376</name>
</gene>
<feature type="signal peptide" evidence="1">
    <location>
        <begin position="1"/>
        <end position="19"/>
    </location>
</feature>
<organism evidence="2 3">
    <name type="scientific">Potamilus streckersoni</name>
    <dbReference type="NCBI Taxonomy" id="2493646"/>
    <lineage>
        <taxon>Eukaryota</taxon>
        <taxon>Metazoa</taxon>
        <taxon>Spiralia</taxon>
        <taxon>Lophotrochozoa</taxon>
        <taxon>Mollusca</taxon>
        <taxon>Bivalvia</taxon>
        <taxon>Autobranchia</taxon>
        <taxon>Heteroconchia</taxon>
        <taxon>Palaeoheterodonta</taxon>
        <taxon>Unionida</taxon>
        <taxon>Unionoidea</taxon>
        <taxon>Unionidae</taxon>
        <taxon>Ambleminae</taxon>
        <taxon>Lampsilini</taxon>
        <taxon>Potamilus</taxon>
    </lineage>
</organism>
<evidence type="ECO:0000256" key="1">
    <source>
        <dbReference type="SAM" id="SignalP"/>
    </source>
</evidence>